<reference evidence="1 2" key="1">
    <citation type="submission" date="2015-04" db="EMBL/GenBank/DDBJ databases">
        <authorList>
            <person name="Syromyatnikov M.Y."/>
            <person name="Popov V.N."/>
        </authorList>
    </citation>
    <scope>NUCLEOTIDE SEQUENCE [LARGE SCALE GENOMIC DNA]</scope>
</reference>
<organism evidence="1 2">
    <name type="scientific">Clunio marinus</name>
    <dbReference type="NCBI Taxonomy" id="568069"/>
    <lineage>
        <taxon>Eukaryota</taxon>
        <taxon>Metazoa</taxon>
        <taxon>Ecdysozoa</taxon>
        <taxon>Arthropoda</taxon>
        <taxon>Hexapoda</taxon>
        <taxon>Insecta</taxon>
        <taxon>Pterygota</taxon>
        <taxon>Neoptera</taxon>
        <taxon>Endopterygota</taxon>
        <taxon>Diptera</taxon>
        <taxon>Nematocera</taxon>
        <taxon>Chironomoidea</taxon>
        <taxon>Chironomidae</taxon>
        <taxon>Clunio</taxon>
    </lineage>
</organism>
<dbReference type="AlphaFoldDB" id="A0A1J1I1C5"/>
<sequence length="70" mass="8266">MTSMFLIYKALRSLDSSFHQNFIRLTSLKQTKHFVISSSHKSFFIAGQFAFYYSQHELFCVQKAHKKVKT</sequence>
<dbReference type="Proteomes" id="UP000183832">
    <property type="component" value="Unassembled WGS sequence"/>
</dbReference>
<keyword evidence="2" id="KW-1185">Reference proteome</keyword>
<dbReference type="EMBL" id="CVRI01000037">
    <property type="protein sequence ID" value="CRK93396.1"/>
    <property type="molecule type" value="Genomic_DNA"/>
</dbReference>
<accession>A0A1J1I1C5</accession>
<evidence type="ECO:0000313" key="2">
    <source>
        <dbReference type="Proteomes" id="UP000183832"/>
    </source>
</evidence>
<name>A0A1J1I1C5_9DIPT</name>
<evidence type="ECO:0000313" key="1">
    <source>
        <dbReference type="EMBL" id="CRK93396.1"/>
    </source>
</evidence>
<gene>
    <name evidence="1" type="ORF">CLUMA_CG006932</name>
</gene>
<proteinExistence type="predicted"/>
<protein>
    <submittedName>
        <fullName evidence="1">CLUMA_CG006932, isoform A</fullName>
    </submittedName>
</protein>